<sequence>MRDKAHNRRFWSENVAVIVGSILIVLVIMIFRAPLHGLFGHEKYVGLHLIMEFFIVTMAFMIAIQSWMIFPHTLSNFRLWIGASFFAITLLEIGHGITYKGMPFFISESSTYKATWLFIIARLTQVCSLLLILVWKDRLKVTPHPRWLVYTLAFGYSLVWLVLIFLPTPIFPDLVHNGLGTTGLKNGLQYVGIAIELIIVVVLGRRFMEKKDMFHLMMLVAFVYLIIADYLFTTYQTVYDISNFMGHIFQICGFYFMQRAVYHTAVVEPFQAQKKVEEELKAITEHMGEGLLALDNEGRLTYMNPEAERILKWTQHELQQEQPPLEAIQLCKKERSFSPVATSNRGTSLDPNQASEGWVTRQDGQLIPVSYVETPLYEADQITGKIIVLRDISQQKKDQECIHYMAYYDELTGLPNHRYVKDKLTDRLQSNESFALLALDIDRFRNMNEALGHSSGDLILQSLVKRIQESLDPSIFFGRLRGDQFALIVPKEQLCDKALSICAQIEEGLAKPLQVRHLLLKMTVRIGVALYPQDGEEAGALLQRANMALTEAKQKKSLKQFFQPFMDGKALNRLVLENDLFEALQQNQLSLVYQPQVNLITGRIEGLEALLRWRHPQHGWIPPDQFIPIAEDTGLMIPIGEWVLRSACQQAKLWQESGLGPLDIAVNLSTRQFYAQNLAETIGEILEEAGVHPANLELEITESMMMNVEHAQTTLQALKKLGCKIAIDDFGKGYSSLYYLRHLPIDRLKIDRSFIRDLEHNHRDDTIVSTIISMAEHLQLEVIAEGVETIQQSEALRRKQCYRAQGYLFSPPLTPELFVQQFSRLMISPK</sequence>
<dbReference type="Gene3D" id="3.30.70.270">
    <property type="match status" value="1"/>
</dbReference>
<feature type="transmembrane region" description="Helical" evidence="1">
    <location>
        <begin position="187"/>
        <end position="204"/>
    </location>
</feature>
<dbReference type="NCBIfam" id="TIGR00254">
    <property type="entry name" value="GGDEF"/>
    <property type="match status" value="1"/>
</dbReference>
<evidence type="ECO:0000313" key="5">
    <source>
        <dbReference type="EMBL" id="RKD24430.1"/>
    </source>
</evidence>
<dbReference type="Gene3D" id="3.20.20.450">
    <property type="entry name" value="EAL domain"/>
    <property type="match status" value="1"/>
</dbReference>
<dbReference type="FunFam" id="3.20.20.450:FF:000001">
    <property type="entry name" value="Cyclic di-GMP phosphodiesterase yahA"/>
    <property type="match status" value="1"/>
</dbReference>
<dbReference type="Pfam" id="PF00989">
    <property type="entry name" value="PAS"/>
    <property type="match status" value="1"/>
</dbReference>
<dbReference type="EMBL" id="MCHY01000008">
    <property type="protein sequence ID" value="RKD24430.1"/>
    <property type="molecule type" value="Genomic_DNA"/>
</dbReference>
<dbReference type="PROSITE" id="PS50883">
    <property type="entry name" value="EAL"/>
    <property type="match status" value="1"/>
</dbReference>
<dbReference type="NCBIfam" id="TIGR00229">
    <property type="entry name" value="sensory_box"/>
    <property type="match status" value="1"/>
</dbReference>
<evidence type="ECO:0000256" key="1">
    <source>
        <dbReference type="SAM" id="Phobius"/>
    </source>
</evidence>
<feature type="domain" description="GGDEF" evidence="4">
    <location>
        <begin position="432"/>
        <end position="564"/>
    </location>
</feature>
<dbReference type="PANTHER" id="PTHR44757">
    <property type="entry name" value="DIGUANYLATE CYCLASE DGCP"/>
    <property type="match status" value="1"/>
</dbReference>
<evidence type="ECO:0000313" key="6">
    <source>
        <dbReference type="Proteomes" id="UP000284219"/>
    </source>
</evidence>
<keyword evidence="6" id="KW-1185">Reference proteome</keyword>
<dbReference type="Gene3D" id="3.30.450.20">
    <property type="entry name" value="PAS domain"/>
    <property type="match status" value="1"/>
</dbReference>
<dbReference type="PANTHER" id="PTHR44757:SF2">
    <property type="entry name" value="BIOFILM ARCHITECTURE MAINTENANCE PROTEIN MBAA"/>
    <property type="match status" value="1"/>
</dbReference>
<reference evidence="5 6" key="1">
    <citation type="submission" date="2016-08" db="EMBL/GenBank/DDBJ databases">
        <title>Novel Firmicute Genomes.</title>
        <authorList>
            <person name="Poppleton D.I."/>
            <person name="Gribaldo S."/>
        </authorList>
    </citation>
    <scope>NUCLEOTIDE SEQUENCE [LARGE SCALE GENOMIC DNA]</scope>
    <source>
        <strain evidence="5 6">RAOx-1</strain>
    </source>
</reference>
<dbReference type="InterPro" id="IPR043128">
    <property type="entry name" value="Rev_trsase/Diguanyl_cyclase"/>
</dbReference>
<proteinExistence type="predicted"/>
<dbReference type="InterPro" id="IPR052155">
    <property type="entry name" value="Biofilm_reg_signaling"/>
</dbReference>
<dbReference type="InterPro" id="IPR000014">
    <property type="entry name" value="PAS"/>
</dbReference>
<dbReference type="Pfam" id="PF00990">
    <property type="entry name" value="GGDEF"/>
    <property type="match status" value="1"/>
</dbReference>
<dbReference type="PROSITE" id="PS50887">
    <property type="entry name" value="GGDEF"/>
    <property type="match status" value="1"/>
</dbReference>
<feature type="transmembrane region" description="Helical" evidence="1">
    <location>
        <begin position="114"/>
        <end position="135"/>
    </location>
</feature>
<comment type="caution">
    <text evidence="5">The sequence shown here is derived from an EMBL/GenBank/DDBJ whole genome shotgun (WGS) entry which is preliminary data.</text>
</comment>
<dbReference type="AlphaFoldDB" id="A0A419SKE6"/>
<keyword evidence="1" id="KW-1133">Transmembrane helix</keyword>
<dbReference type="Pfam" id="PF00563">
    <property type="entry name" value="EAL"/>
    <property type="match status" value="1"/>
</dbReference>
<dbReference type="InterPro" id="IPR013767">
    <property type="entry name" value="PAS_fold"/>
</dbReference>
<dbReference type="SUPFAM" id="SSF141868">
    <property type="entry name" value="EAL domain-like"/>
    <property type="match status" value="1"/>
</dbReference>
<feature type="transmembrane region" description="Helical" evidence="1">
    <location>
        <begin position="12"/>
        <end position="33"/>
    </location>
</feature>
<organism evidence="5 6">
    <name type="scientific">Ammoniphilus oxalaticus</name>
    <dbReference type="NCBI Taxonomy" id="66863"/>
    <lineage>
        <taxon>Bacteria</taxon>
        <taxon>Bacillati</taxon>
        <taxon>Bacillota</taxon>
        <taxon>Bacilli</taxon>
        <taxon>Bacillales</taxon>
        <taxon>Paenibacillaceae</taxon>
        <taxon>Aneurinibacillus group</taxon>
        <taxon>Ammoniphilus</taxon>
    </lineage>
</organism>
<dbReference type="RefSeq" id="WP_120189728.1">
    <property type="nucleotide sequence ID" value="NZ_MCHY01000008.1"/>
</dbReference>
<keyword evidence="1" id="KW-0472">Membrane</keyword>
<feature type="domain" description="EAL" evidence="3">
    <location>
        <begin position="573"/>
        <end position="826"/>
    </location>
</feature>
<dbReference type="CDD" id="cd01948">
    <property type="entry name" value="EAL"/>
    <property type="match status" value="1"/>
</dbReference>
<evidence type="ECO:0000259" key="3">
    <source>
        <dbReference type="PROSITE" id="PS50883"/>
    </source>
</evidence>
<dbReference type="GO" id="GO:0006355">
    <property type="term" value="P:regulation of DNA-templated transcription"/>
    <property type="evidence" value="ECO:0007669"/>
    <property type="project" value="InterPro"/>
</dbReference>
<protein>
    <submittedName>
        <fullName evidence="5">Diguanylate cyclase</fullName>
    </submittedName>
</protein>
<evidence type="ECO:0000259" key="2">
    <source>
        <dbReference type="PROSITE" id="PS50112"/>
    </source>
</evidence>
<dbReference type="SMART" id="SM00091">
    <property type="entry name" value="PAS"/>
    <property type="match status" value="1"/>
</dbReference>
<feature type="transmembrane region" description="Helical" evidence="1">
    <location>
        <begin position="216"/>
        <end position="235"/>
    </location>
</feature>
<dbReference type="CDD" id="cd01949">
    <property type="entry name" value="GGDEF"/>
    <property type="match status" value="1"/>
</dbReference>
<dbReference type="OrthoDB" id="9759607at2"/>
<dbReference type="SMART" id="SM00267">
    <property type="entry name" value="GGDEF"/>
    <property type="match status" value="1"/>
</dbReference>
<dbReference type="SUPFAM" id="SSF55785">
    <property type="entry name" value="PYP-like sensor domain (PAS domain)"/>
    <property type="match status" value="1"/>
</dbReference>
<gene>
    <name evidence="5" type="ORF">BEP19_08560</name>
</gene>
<dbReference type="SUPFAM" id="SSF55073">
    <property type="entry name" value="Nucleotide cyclase"/>
    <property type="match status" value="1"/>
</dbReference>
<dbReference type="InterPro" id="IPR033425">
    <property type="entry name" value="MASE3"/>
</dbReference>
<feature type="domain" description="PAS" evidence="2">
    <location>
        <begin position="276"/>
        <end position="318"/>
    </location>
</feature>
<feature type="transmembrane region" description="Helical" evidence="1">
    <location>
        <begin position="45"/>
        <end position="70"/>
    </location>
</feature>
<name>A0A419SKE6_9BACL</name>
<feature type="transmembrane region" description="Helical" evidence="1">
    <location>
        <begin position="147"/>
        <end position="167"/>
    </location>
</feature>
<dbReference type="InterPro" id="IPR001633">
    <property type="entry name" value="EAL_dom"/>
</dbReference>
<keyword evidence="1" id="KW-0812">Transmembrane</keyword>
<evidence type="ECO:0000259" key="4">
    <source>
        <dbReference type="PROSITE" id="PS50887"/>
    </source>
</evidence>
<dbReference type="PROSITE" id="PS50112">
    <property type="entry name" value="PAS"/>
    <property type="match status" value="1"/>
</dbReference>
<dbReference type="InterPro" id="IPR000160">
    <property type="entry name" value="GGDEF_dom"/>
</dbReference>
<dbReference type="SMART" id="SM00052">
    <property type="entry name" value="EAL"/>
    <property type="match status" value="1"/>
</dbReference>
<dbReference type="Proteomes" id="UP000284219">
    <property type="component" value="Unassembled WGS sequence"/>
</dbReference>
<accession>A0A419SKE6</accession>
<dbReference type="InterPro" id="IPR029787">
    <property type="entry name" value="Nucleotide_cyclase"/>
</dbReference>
<feature type="transmembrane region" description="Helical" evidence="1">
    <location>
        <begin position="77"/>
        <end position="94"/>
    </location>
</feature>
<dbReference type="CDD" id="cd00130">
    <property type="entry name" value="PAS"/>
    <property type="match status" value="1"/>
</dbReference>
<dbReference type="InterPro" id="IPR035965">
    <property type="entry name" value="PAS-like_dom_sf"/>
</dbReference>
<dbReference type="InterPro" id="IPR035919">
    <property type="entry name" value="EAL_sf"/>
</dbReference>
<dbReference type="Pfam" id="PF17159">
    <property type="entry name" value="MASE3"/>
    <property type="match status" value="1"/>
</dbReference>